<comment type="subcellular location">
    <subcellularLocation>
        <location evidence="2">Cell membrane</location>
        <topology evidence="2">Multi-pass membrane protein</topology>
    </subcellularLocation>
</comment>
<evidence type="ECO:0000256" key="13">
    <source>
        <dbReference type="SAM" id="MobiDB-lite"/>
    </source>
</evidence>
<name>A0ABX6T9A5_9SPHN</name>
<sequence length="209" mass="22632">MTSVPETAPQRAVLRYSNTAVAFHWITAALVLLQAYLGFRFGLSEPGPGRDEVFIWHKSVGALILLLVLARLAYRVKNPPPPFPPELSAFERLAAVWNHRLFYTLLIAMPIVGFTAVSGFANGPTTPLVGGISVPVIPGISKGTGELAGEVHEMAAYLLVALILLHVAAALKHQFIDRWRGSARMPPFKAPHDEPVVIGQGRGETLQEG</sequence>
<keyword evidence="7" id="KW-0479">Metal-binding</keyword>
<evidence type="ECO:0000256" key="10">
    <source>
        <dbReference type="ARBA" id="ARBA00023004"/>
    </source>
</evidence>
<keyword evidence="5" id="KW-0349">Heme</keyword>
<keyword evidence="8" id="KW-0249">Electron transport</keyword>
<keyword evidence="9 14" id="KW-1133">Transmembrane helix</keyword>
<feature type="transmembrane region" description="Helical" evidence="14">
    <location>
        <begin position="55"/>
        <end position="74"/>
    </location>
</feature>
<organism evidence="16 17">
    <name type="scientific">Sphingomonas sediminicola</name>
    <dbReference type="NCBI Taxonomy" id="386874"/>
    <lineage>
        <taxon>Bacteria</taxon>
        <taxon>Pseudomonadati</taxon>
        <taxon>Pseudomonadota</taxon>
        <taxon>Alphaproteobacteria</taxon>
        <taxon>Sphingomonadales</taxon>
        <taxon>Sphingomonadaceae</taxon>
        <taxon>Sphingomonas</taxon>
    </lineage>
</organism>
<evidence type="ECO:0000256" key="4">
    <source>
        <dbReference type="ARBA" id="ARBA00022475"/>
    </source>
</evidence>
<keyword evidence="17" id="KW-1185">Reference proteome</keyword>
<protein>
    <submittedName>
        <fullName evidence="16">Cytochrome b</fullName>
    </submittedName>
</protein>
<evidence type="ECO:0000256" key="9">
    <source>
        <dbReference type="ARBA" id="ARBA00022989"/>
    </source>
</evidence>
<dbReference type="Gene3D" id="1.20.950.20">
    <property type="entry name" value="Transmembrane di-heme cytochromes, Chain C"/>
    <property type="match status" value="1"/>
</dbReference>
<proteinExistence type="inferred from homology"/>
<evidence type="ECO:0000256" key="11">
    <source>
        <dbReference type="ARBA" id="ARBA00023136"/>
    </source>
</evidence>
<accession>A0ABX6T9A5</accession>
<feature type="domain" description="Cytochrome b561 bacterial/Ni-hydrogenase" evidence="15">
    <location>
        <begin position="15"/>
        <end position="179"/>
    </location>
</feature>
<feature type="transmembrane region" description="Helical" evidence="14">
    <location>
        <begin position="154"/>
        <end position="171"/>
    </location>
</feature>
<reference evidence="16 17" key="1">
    <citation type="submission" date="2020-08" db="EMBL/GenBank/DDBJ databases">
        <title>Genome sequence of Sphingomonas sediminicola KACC 15039T.</title>
        <authorList>
            <person name="Hyun D.-W."/>
            <person name="Bae J.-W."/>
        </authorList>
    </citation>
    <scope>NUCLEOTIDE SEQUENCE [LARGE SCALE GENOMIC DNA]</scope>
    <source>
        <strain evidence="16 17">KACC 15039</strain>
    </source>
</reference>
<dbReference type="InterPro" id="IPR016174">
    <property type="entry name" value="Di-haem_cyt_TM"/>
</dbReference>
<evidence type="ECO:0000256" key="14">
    <source>
        <dbReference type="SAM" id="Phobius"/>
    </source>
</evidence>
<feature type="transmembrane region" description="Helical" evidence="14">
    <location>
        <begin position="101"/>
        <end position="121"/>
    </location>
</feature>
<gene>
    <name evidence="16" type="ORF">H9L14_02320</name>
</gene>
<evidence type="ECO:0000256" key="6">
    <source>
        <dbReference type="ARBA" id="ARBA00022692"/>
    </source>
</evidence>
<evidence type="ECO:0000259" key="15">
    <source>
        <dbReference type="Pfam" id="PF01292"/>
    </source>
</evidence>
<feature type="region of interest" description="Disordered" evidence="13">
    <location>
        <begin position="190"/>
        <end position="209"/>
    </location>
</feature>
<dbReference type="SUPFAM" id="SSF81342">
    <property type="entry name" value="Transmembrane di-heme cytochromes"/>
    <property type="match status" value="1"/>
</dbReference>
<comment type="cofactor">
    <cofactor evidence="1">
        <name>heme b</name>
        <dbReference type="ChEBI" id="CHEBI:60344"/>
    </cofactor>
</comment>
<dbReference type="Pfam" id="PF01292">
    <property type="entry name" value="Ni_hydr_CYTB"/>
    <property type="match status" value="1"/>
</dbReference>
<evidence type="ECO:0000256" key="5">
    <source>
        <dbReference type="ARBA" id="ARBA00022617"/>
    </source>
</evidence>
<evidence type="ECO:0000256" key="12">
    <source>
        <dbReference type="ARBA" id="ARBA00037975"/>
    </source>
</evidence>
<dbReference type="InterPro" id="IPR011577">
    <property type="entry name" value="Cyt_b561_bac/Ni-Hgenase"/>
</dbReference>
<dbReference type="Proteomes" id="UP000516105">
    <property type="component" value="Chromosome"/>
</dbReference>
<keyword evidence="6 14" id="KW-0812">Transmembrane</keyword>
<dbReference type="PANTHER" id="PTHR30529:SF1">
    <property type="entry name" value="CYTOCHROME B561 HOMOLOG 2"/>
    <property type="match status" value="1"/>
</dbReference>
<dbReference type="EMBL" id="CP060782">
    <property type="protein sequence ID" value="QNP46119.1"/>
    <property type="molecule type" value="Genomic_DNA"/>
</dbReference>
<keyword evidence="3" id="KW-0813">Transport</keyword>
<comment type="similarity">
    <text evidence="12">Belongs to the cytochrome b561 family.</text>
</comment>
<evidence type="ECO:0000313" key="17">
    <source>
        <dbReference type="Proteomes" id="UP000516105"/>
    </source>
</evidence>
<evidence type="ECO:0000256" key="3">
    <source>
        <dbReference type="ARBA" id="ARBA00022448"/>
    </source>
</evidence>
<evidence type="ECO:0000256" key="2">
    <source>
        <dbReference type="ARBA" id="ARBA00004651"/>
    </source>
</evidence>
<evidence type="ECO:0000256" key="7">
    <source>
        <dbReference type="ARBA" id="ARBA00022723"/>
    </source>
</evidence>
<evidence type="ECO:0000256" key="1">
    <source>
        <dbReference type="ARBA" id="ARBA00001970"/>
    </source>
</evidence>
<dbReference type="PANTHER" id="PTHR30529">
    <property type="entry name" value="CYTOCHROME B561"/>
    <property type="match status" value="1"/>
</dbReference>
<keyword evidence="10" id="KW-0408">Iron</keyword>
<dbReference type="InterPro" id="IPR052168">
    <property type="entry name" value="Cytochrome_b561_oxidase"/>
</dbReference>
<evidence type="ECO:0000313" key="16">
    <source>
        <dbReference type="EMBL" id="QNP46119.1"/>
    </source>
</evidence>
<keyword evidence="11 14" id="KW-0472">Membrane</keyword>
<feature type="transmembrane region" description="Helical" evidence="14">
    <location>
        <begin position="21"/>
        <end position="43"/>
    </location>
</feature>
<keyword evidence="4" id="KW-1003">Cell membrane</keyword>
<evidence type="ECO:0000256" key="8">
    <source>
        <dbReference type="ARBA" id="ARBA00022982"/>
    </source>
</evidence>
<dbReference type="RefSeq" id="WP_187709072.1">
    <property type="nucleotide sequence ID" value="NZ_CP060782.1"/>
</dbReference>